<evidence type="ECO:0000256" key="5">
    <source>
        <dbReference type="ARBA" id="ARBA00023284"/>
    </source>
</evidence>
<evidence type="ECO:0000256" key="4">
    <source>
        <dbReference type="ARBA" id="ARBA00023186"/>
    </source>
</evidence>
<gene>
    <name evidence="6" type="ORF">Acaty_c2132</name>
</gene>
<dbReference type="SUPFAM" id="SSF118352">
    <property type="entry name" value="HSP33 redox switch-like"/>
    <property type="match status" value="1"/>
</dbReference>
<dbReference type="PANTHER" id="PTHR30111:SF1">
    <property type="entry name" value="33 KDA CHAPERONIN"/>
    <property type="match status" value="1"/>
</dbReference>
<dbReference type="Proteomes" id="UP000005522">
    <property type="component" value="Chromosome"/>
</dbReference>
<dbReference type="InterPro" id="IPR016153">
    <property type="entry name" value="Heat_shock_Hsp33_N"/>
</dbReference>
<dbReference type="Gene3D" id="3.55.30.10">
    <property type="entry name" value="Hsp33 domain"/>
    <property type="match status" value="1"/>
</dbReference>
<dbReference type="Gene3D" id="3.90.1280.10">
    <property type="entry name" value="HSP33 redox switch-like"/>
    <property type="match status" value="1"/>
</dbReference>
<dbReference type="HOGENOM" id="CLU_054493_0_0_6"/>
<dbReference type="RefSeq" id="WP_004868427.1">
    <property type="nucleotide sequence ID" value="NZ_CP005986.1"/>
</dbReference>
<evidence type="ECO:0000256" key="2">
    <source>
        <dbReference type="ARBA" id="ARBA00022833"/>
    </source>
</evidence>
<dbReference type="PANTHER" id="PTHR30111">
    <property type="entry name" value="33 KDA CHAPERONIN"/>
    <property type="match status" value="1"/>
</dbReference>
<keyword evidence="5" id="KW-0676">Redox-active center</keyword>
<dbReference type="AlphaFoldDB" id="A0A060A147"/>
<dbReference type="PIRSF" id="PIRSF005261">
    <property type="entry name" value="Heat_shock_Hsp33"/>
    <property type="match status" value="1"/>
</dbReference>
<evidence type="ECO:0000313" key="6">
    <source>
        <dbReference type="EMBL" id="AIA55986.1"/>
    </source>
</evidence>
<keyword evidence="1" id="KW-0963">Cytoplasm</keyword>
<dbReference type="eggNOG" id="COG1281">
    <property type="taxonomic scope" value="Bacteria"/>
</dbReference>
<dbReference type="InterPro" id="IPR000397">
    <property type="entry name" value="Heat_shock_Hsp33"/>
</dbReference>
<organism evidence="6 7">
    <name type="scientific">Acidithiobacillus caldus (strain ATCC 51756 / DSM 8584 / KU)</name>
    <dbReference type="NCBI Taxonomy" id="637389"/>
    <lineage>
        <taxon>Bacteria</taxon>
        <taxon>Pseudomonadati</taxon>
        <taxon>Pseudomonadota</taxon>
        <taxon>Acidithiobacillia</taxon>
        <taxon>Acidithiobacillales</taxon>
        <taxon>Acidithiobacillaceae</taxon>
        <taxon>Acidithiobacillus</taxon>
    </lineage>
</organism>
<accession>A0A060A147</accession>
<keyword evidence="6" id="KW-0346">Stress response</keyword>
<protein>
    <submittedName>
        <fullName evidence="6">33 kDa chaperonin (Heat shock protein 33) (HSP33)</fullName>
    </submittedName>
</protein>
<keyword evidence="3" id="KW-1015">Disulfide bond</keyword>
<dbReference type="GO" id="GO:0042026">
    <property type="term" value="P:protein refolding"/>
    <property type="evidence" value="ECO:0007669"/>
    <property type="project" value="TreeGrafter"/>
</dbReference>
<dbReference type="InterPro" id="IPR016154">
    <property type="entry name" value="Heat_shock_Hsp33_C"/>
</dbReference>
<dbReference type="GeneID" id="92932204"/>
<keyword evidence="4" id="KW-0143">Chaperone</keyword>
<dbReference type="GO" id="GO:0005737">
    <property type="term" value="C:cytoplasm"/>
    <property type="evidence" value="ECO:0007669"/>
    <property type="project" value="InterPro"/>
</dbReference>
<name>A0A060A147_ACICK</name>
<sequence length="281" mass="31199">MTDFVQGFYWETLPLRGARCRLDGILAELRRRFTPPDALLKLMGEAVVGLVLLSSTQKQYERLTLQAQSSGDLRLLVADMFQGGGLRAYAHWLGGDGRVDLVDLPDALLAVTVDPGLDRDRYQGLIRLRRSLTASLEAYFGESVQSPAYFRIVVDVEAGMAGGYFLQRLPGILSAEEWRVATGFLAVGSDRSLLLAQPEQFLPEIFPGVGLRLQRQQDLHFQCSCSLERVENMLLALGEAEVMATLEQEGAILVTCEYCQQIYRLGEAEVAALFGQEKARH</sequence>
<evidence type="ECO:0000256" key="3">
    <source>
        <dbReference type="ARBA" id="ARBA00023157"/>
    </source>
</evidence>
<evidence type="ECO:0000313" key="7">
    <source>
        <dbReference type="Proteomes" id="UP000005522"/>
    </source>
</evidence>
<dbReference type="KEGG" id="acz:Acaty_c2132"/>
<dbReference type="Pfam" id="PF01430">
    <property type="entry name" value="HSP33"/>
    <property type="match status" value="1"/>
</dbReference>
<proteinExistence type="predicted"/>
<keyword evidence="2" id="KW-0862">Zinc</keyword>
<reference evidence="6 7" key="1">
    <citation type="journal article" date="2009" name="J. Bacteriol.">
        <title>Draft genome sequence of the extremely acidophilic bacterium Acidithiobacillus caldus ATCC 51756 reveals metabolic versatility in the genus Acidithiobacillus.</title>
        <authorList>
            <person name="Valdes J."/>
            <person name="Quatrini R."/>
            <person name="Hallberg K."/>
            <person name="Dopson M."/>
            <person name="Valenzuela P.D."/>
            <person name="Holmes D.S."/>
        </authorList>
    </citation>
    <scope>NUCLEOTIDE SEQUENCE [LARGE SCALE GENOMIC DNA]</scope>
    <source>
        <strain evidence="7">ATCC 51756 / DSM 8584 / KU</strain>
    </source>
</reference>
<dbReference type="EMBL" id="CP005986">
    <property type="protein sequence ID" value="AIA55986.1"/>
    <property type="molecule type" value="Genomic_DNA"/>
</dbReference>
<dbReference type="GO" id="GO:0044183">
    <property type="term" value="F:protein folding chaperone"/>
    <property type="evidence" value="ECO:0007669"/>
    <property type="project" value="TreeGrafter"/>
</dbReference>
<evidence type="ECO:0000256" key="1">
    <source>
        <dbReference type="ARBA" id="ARBA00022490"/>
    </source>
</evidence>
<dbReference type="GO" id="GO:0051082">
    <property type="term" value="F:unfolded protein binding"/>
    <property type="evidence" value="ECO:0007669"/>
    <property type="project" value="InterPro"/>
</dbReference>
<dbReference type="SUPFAM" id="SSF64397">
    <property type="entry name" value="Hsp33 domain"/>
    <property type="match status" value="1"/>
</dbReference>